<evidence type="ECO:0000313" key="1">
    <source>
        <dbReference type="EMBL" id="TKR60883.1"/>
    </source>
</evidence>
<dbReference type="EMBL" id="AZBU02000011">
    <property type="protein sequence ID" value="TKR60883.1"/>
    <property type="molecule type" value="Genomic_DNA"/>
</dbReference>
<reference evidence="1 2" key="1">
    <citation type="journal article" date="2015" name="Genome Biol.">
        <title>Comparative genomics of Steinernema reveals deeply conserved gene regulatory networks.</title>
        <authorList>
            <person name="Dillman A.R."/>
            <person name="Macchietto M."/>
            <person name="Porter C.F."/>
            <person name="Rogers A."/>
            <person name="Williams B."/>
            <person name="Antoshechkin I."/>
            <person name="Lee M.M."/>
            <person name="Goodwin Z."/>
            <person name="Lu X."/>
            <person name="Lewis E.E."/>
            <person name="Goodrich-Blair H."/>
            <person name="Stock S.P."/>
            <person name="Adams B.J."/>
            <person name="Sternberg P.W."/>
            <person name="Mortazavi A."/>
        </authorList>
    </citation>
    <scope>NUCLEOTIDE SEQUENCE [LARGE SCALE GENOMIC DNA]</scope>
    <source>
        <strain evidence="1 2">ALL</strain>
    </source>
</reference>
<sequence length="102" mass="11955">MPKQEESENLVWRYRGDEAGGGGFGLSQRRSWTTEVMRSSERGDWREPRRRGGGISRGRELWPKIELINMQKRVRGGSREEMEDDFWTVSVEAVAFRMYLNS</sequence>
<gene>
    <name evidence="1" type="ORF">L596_028065</name>
</gene>
<protein>
    <submittedName>
        <fullName evidence="1">Uncharacterized protein</fullName>
    </submittedName>
</protein>
<dbReference type="AlphaFoldDB" id="A0A4U5LXG3"/>
<proteinExistence type="predicted"/>
<keyword evidence="2" id="KW-1185">Reference proteome</keyword>
<organism evidence="1 2">
    <name type="scientific">Steinernema carpocapsae</name>
    <name type="common">Entomopathogenic nematode</name>
    <dbReference type="NCBI Taxonomy" id="34508"/>
    <lineage>
        <taxon>Eukaryota</taxon>
        <taxon>Metazoa</taxon>
        <taxon>Ecdysozoa</taxon>
        <taxon>Nematoda</taxon>
        <taxon>Chromadorea</taxon>
        <taxon>Rhabditida</taxon>
        <taxon>Tylenchina</taxon>
        <taxon>Panagrolaimomorpha</taxon>
        <taxon>Strongyloidoidea</taxon>
        <taxon>Steinernematidae</taxon>
        <taxon>Steinernema</taxon>
    </lineage>
</organism>
<comment type="caution">
    <text evidence="1">The sequence shown here is derived from an EMBL/GenBank/DDBJ whole genome shotgun (WGS) entry which is preliminary data.</text>
</comment>
<dbReference type="Proteomes" id="UP000298663">
    <property type="component" value="Unassembled WGS sequence"/>
</dbReference>
<accession>A0A4U5LXG3</accession>
<name>A0A4U5LXG3_STECR</name>
<reference evidence="1 2" key="2">
    <citation type="journal article" date="2019" name="G3 (Bethesda)">
        <title>Hybrid Assembly of the Genome of the Entomopathogenic Nematode Steinernema carpocapsae Identifies the X-Chromosome.</title>
        <authorList>
            <person name="Serra L."/>
            <person name="Macchietto M."/>
            <person name="Macias-Munoz A."/>
            <person name="McGill C.J."/>
            <person name="Rodriguez I.M."/>
            <person name="Rodriguez B."/>
            <person name="Murad R."/>
            <person name="Mortazavi A."/>
        </authorList>
    </citation>
    <scope>NUCLEOTIDE SEQUENCE [LARGE SCALE GENOMIC DNA]</scope>
    <source>
        <strain evidence="1 2">ALL</strain>
    </source>
</reference>
<evidence type="ECO:0000313" key="2">
    <source>
        <dbReference type="Proteomes" id="UP000298663"/>
    </source>
</evidence>